<dbReference type="EC" id="2.6.1.9" evidence="9"/>
<evidence type="ECO:0000256" key="1">
    <source>
        <dbReference type="ARBA" id="ARBA00001933"/>
    </source>
</evidence>
<dbReference type="PANTHER" id="PTHR42885">
    <property type="entry name" value="HISTIDINOL-PHOSPHATE AMINOTRANSFERASE-RELATED"/>
    <property type="match status" value="1"/>
</dbReference>
<dbReference type="InterPro" id="IPR015421">
    <property type="entry name" value="PyrdxlP-dep_Trfase_major"/>
</dbReference>
<feature type="modified residue" description="N6-(pyridoxal phosphate)lysine" evidence="9">
    <location>
        <position position="210"/>
    </location>
</feature>
<comment type="pathway">
    <text evidence="9">Amino-acid biosynthesis; L-histidine biosynthesis; L-histidine from 5-phospho-alpha-D-ribose 1-diphosphate: step 7/9.</text>
</comment>
<keyword evidence="7 9" id="KW-0663">Pyridoxal phosphate</keyword>
<dbReference type="Proteomes" id="UP000198817">
    <property type="component" value="Unassembled WGS sequence"/>
</dbReference>
<dbReference type="InterPro" id="IPR005861">
    <property type="entry name" value="HisP_aminotrans"/>
</dbReference>
<evidence type="ECO:0000256" key="4">
    <source>
        <dbReference type="ARBA" id="ARBA00022576"/>
    </source>
</evidence>
<reference evidence="11 12" key="1">
    <citation type="submission" date="2016-10" db="EMBL/GenBank/DDBJ databases">
        <authorList>
            <person name="de Groot N.N."/>
        </authorList>
    </citation>
    <scope>NUCLEOTIDE SEQUENCE [LARGE SCALE GENOMIC DNA]</scope>
    <source>
        <strain evidence="11 12">KHGC13</strain>
    </source>
</reference>
<evidence type="ECO:0000259" key="10">
    <source>
        <dbReference type="Pfam" id="PF00155"/>
    </source>
</evidence>
<dbReference type="InterPro" id="IPR001917">
    <property type="entry name" value="Aminotrans_II_pyridoxalP_BS"/>
</dbReference>
<dbReference type="InterPro" id="IPR015424">
    <property type="entry name" value="PyrdxlP-dep_Trfase"/>
</dbReference>
<dbReference type="GO" id="GO:0030170">
    <property type="term" value="F:pyridoxal phosphate binding"/>
    <property type="evidence" value="ECO:0007669"/>
    <property type="project" value="InterPro"/>
</dbReference>
<evidence type="ECO:0000256" key="8">
    <source>
        <dbReference type="ARBA" id="ARBA00023102"/>
    </source>
</evidence>
<dbReference type="UniPathway" id="UPA00031">
    <property type="reaction ID" value="UER00012"/>
</dbReference>
<proteinExistence type="inferred from homology"/>
<gene>
    <name evidence="9" type="primary">hisC</name>
    <name evidence="11" type="ORF">SAMN05216508_10520</name>
</gene>
<comment type="subunit">
    <text evidence="3 9">Homodimer.</text>
</comment>
<evidence type="ECO:0000313" key="12">
    <source>
        <dbReference type="Proteomes" id="UP000198817"/>
    </source>
</evidence>
<dbReference type="GO" id="GO:0000105">
    <property type="term" value="P:L-histidine biosynthetic process"/>
    <property type="evidence" value="ECO:0007669"/>
    <property type="project" value="UniProtKB-UniRule"/>
</dbReference>
<protein>
    <recommendedName>
        <fullName evidence="9">Histidinol-phosphate aminotransferase</fullName>
        <ecNumber evidence="9">2.6.1.9</ecNumber>
    </recommendedName>
    <alternativeName>
        <fullName evidence="9">Imidazole acetol-phosphate transaminase</fullName>
    </alternativeName>
</protein>
<dbReference type="SUPFAM" id="SSF53383">
    <property type="entry name" value="PLP-dependent transferases"/>
    <property type="match status" value="1"/>
</dbReference>
<dbReference type="PROSITE" id="PS00599">
    <property type="entry name" value="AA_TRANSFER_CLASS_2"/>
    <property type="match status" value="1"/>
</dbReference>
<dbReference type="STRING" id="155865.SAMN05216515_10621"/>
<dbReference type="NCBIfam" id="TIGR01141">
    <property type="entry name" value="hisC"/>
    <property type="match status" value="1"/>
</dbReference>
<keyword evidence="6 9" id="KW-0808">Transferase</keyword>
<dbReference type="RefSeq" id="WP_090470514.1">
    <property type="nucleotide sequence ID" value="NZ_FOWF01000006.1"/>
</dbReference>
<comment type="similarity">
    <text evidence="2 9">Belongs to the class-II pyridoxal-phosphate-dependent aminotransferase family. Histidinol-phosphate aminotransferase subfamily.</text>
</comment>
<dbReference type="CDD" id="cd00609">
    <property type="entry name" value="AAT_like"/>
    <property type="match status" value="1"/>
</dbReference>
<dbReference type="InterPro" id="IPR015422">
    <property type="entry name" value="PyrdxlP-dep_Trfase_small"/>
</dbReference>
<evidence type="ECO:0000256" key="7">
    <source>
        <dbReference type="ARBA" id="ARBA00022898"/>
    </source>
</evidence>
<comment type="cofactor">
    <cofactor evidence="1 9">
        <name>pyridoxal 5'-phosphate</name>
        <dbReference type="ChEBI" id="CHEBI:597326"/>
    </cofactor>
</comment>
<comment type="catalytic activity">
    <reaction evidence="9">
        <text>L-histidinol phosphate + 2-oxoglutarate = 3-(imidazol-4-yl)-2-oxopropyl phosphate + L-glutamate</text>
        <dbReference type="Rhea" id="RHEA:23744"/>
        <dbReference type="ChEBI" id="CHEBI:16810"/>
        <dbReference type="ChEBI" id="CHEBI:29985"/>
        <dbReference type="ChEBI" id="CHEBI:57766"/>
        <dbReference type="ChEBI" id="CHEBI:57980"/>
        <dbReference type="EC" id="2.6.1.9"/>
    </reaction>
</comment>
<dbReference type="Pfam" id="PF00155">
    <property type="entry name" value="Aminotran_1_2"/>
    <property type="match status" value="1"/>
</dbReference>
<dbReference type="HAMAP" id="MF_01023">
    <property type="entry name" value="HisC_aminotrans_2"/>
    <property type="match status" value="1"/>
</dbReference>
<name>A0A1I7G734_9FIRM</name>
<dbReference type="EMBL" id="FPBT01000005">
    <property type="protein sequence ID" value="SFU44265.1"/>
    <property type="molecule type" value="Genomic_DNA"/>
</dbReference>
<dbReference type="Gene3D" id="3.40.640.10">
    <property type="entry name" value="Type I PLP-dependent aspartate aminotransferase-like (Major domain)"/>
    <property type="match status" value="1"/>
</dbReference>
<sequence>MRKSFLNQKYRSLEEYTPGEQPKDTVYTKLNTNESPYPAGPKTVQAVCNQLQARRLRLYSDPDAVKLKDKLAERYGVTRRNIFVSNGSDDILNFAFLSFGEDGVLFPEISYGFYEVFAELHGVNYTKVPLRADFTIDPEDYRNAGKLVVIANPNAPTGRVITLDDIRMICETNPEHVVLIDEAYVDFGAESAVALVQDYENLIVCQTFSKSRSLAGARLGYAIGSETVIADLEKIKYSTNPYNVNTVSAAAGTAALDEVDYYRENCRKIQETREEAVKVFEELGFAVVPSLANFLFVSSERVDGKVLYEKLKERKILIRHFDYSPKVTNWNRVTIGTPEEMQVLFGGIREILAEEA</sequence>
<feature type="domain" description="Aminotransferase class I/classII large" evidence="10">
    <location>
        <begin position="28"/>
        <end position="345"/>
    </location>
</feature>
<dbReference type="Gene3D" id="3.90.1150.10">
    <property type="entry name" value="Aspartate Aminotransferase, domain 1"/>
    <property type="match status" value="1"/>
</dbReference>
<evidence type="ECO:0000256" key="6">
    <source>
        <dbReference type="ARBA" id="ARBA00022679"/>
    </source>
</evidence>
<accession>A0A1I7G734</accession>
<keyword evidence="12" id="KW-1185">Reference proteome</keyword>
<evidence type="ECO:0000313" key="11">
    <source>
        <dbReference type="EMBL" id="SFU44265.1"/>
    </source>
</evidence>
<evidence type="ECO:0000256" key="9">
    <source>
        <dbReference type="HAMAP-Rule" id="MF_01023"/>
    </source>
</evidence>
<keyword evidence="5 9" id="KW-0028">Amino-acid biosynthesis</keyword>
<dbReference type="AlphaFoldDB" id="A0A1I7G734"/>
<organism evidence="11 12">
    <name type="scientific">Eubacterium pyruvativorans</name>
    <dbReference type="NCBI Taxonomy" id="155865"/>
    <lineage>
        <taxon>Bacteria</taxon>
        <taxon>Bacillati</taxon>
        <taxon>Bacillota</taxon>
        <taxon>Clostridia</taxon>
        <taxon>Eubacteriales</taxon>
        <taxon>Eubacteriaceae</taxon>
        <taxon>Eubacterium</taxon>
    </lineage>
</organism>
<evidence type="ECO:0000256" key="3">
    <source>
        <dbReference type="ARBA" id="ARBA00011738"/>
    </source>
</evidence>
<evidence type="ECO:0000256" key="5">
    <source>
        <dbReference type="ARBA" id="ARBA00022605"/>
    </source>
</evidence>
<keyword evidence="8 9" id="KW-0368">Histidine biosynthesis</keyword>
<dbReference type="InterPro" id="IPR004839">
    <property type="entry name" value="Aminotransferase_I/II_large"/>
</dbReference>
<dbReference type="PANTHER" id="PTHR42885:SF2">
    <property type="entry name" value="HISTIDINOL-PHOSPHATE AMINOTRANSFERASE"/>
    <property type="match status" value="1"/>
</dbReference>
<dbReference type="GO" id="GO:0004400">
    <property type="term" value="F:histidinol-phosphate transaminase activity"/>
    <property type="evidence" value="ECO:0007669"/>
    <property type="project" value="UniProtKB-UniRule"/>
</dbReference>
<dbReference type="OrthoDB" id="9813612at2"/>
<keyword evidence="4 9" id="KW-0032">Aminotransferase</keyword>
<evidence type="ECO:0000256" key="2">
    <source>
        <dbReference type="ARBA" id="ARBA00007970"/>
    </source>
</evidence>